<dbReference type="PANTHER" id="PTHR10984">
    <property type="entry name" value="ENDOPLASMIC RETICULUM-GOLGI INTERMEDIATE COMPARTMENT PROTEIN"/>
    <property type="match status" value="1"/>
</dbReference>
<keyword evidence="4 5" id="KW-0472">Membrane</keyword>
<dbReference type="InterPro" id="IPR045888">
    <property type="entry name" value="Erv"/>
</dbReference>
<feature type="transmembrane region" description="Helical" evidence="5">
    <location>
        <begin position="457"/>
        <end position="478"/>
    </location>
</feature>
<proteinExistence type="predicted"/>
<dbReference type="InterPro" id="IPR012936">
    <property type="entry name" value="Erv_C"/>
</dbReference>
<protein>
    <recommendedName>
        <fullName evidence="6">Thioredoxin domain-containing protein</fullName>
    </recommendedName>
</protein>
<dbReference type="EMBL" id="HBGK01039970">
    <property type="protein sequence ID" value="CAD9299258.1"/>
    <property type="molecule type" value="Transcribed_RNA"/>
</dbReference>
<evidence type="ECO:0000256" key="4">
    <source>
        <dbReference type="ARBA" id="ARBA00023136"/>
    </source>
</evidence>
<dbReference type="Pfam" id="PF13850">
    <property type="entry name" value="ERGIC_N"/>
    <property type="match status" value="1"/>
</dbReference>
<dbReference type="CDD" id="cd02961">
    <property type="entry name" value="PDI_a_family"/>
    <property type="match status" value="1"/>
</dbReference>
<dbReference type="GO" id="GO:0005783">
    <property type="term" value="C:endoplasmic reticulum"/>
    <property type="evidence" value="ECO:0007669"/>
    <property type="project" value="TreeGrafter"/>
</dbReference>
<dbReference type="InterPro" id="IPR013766">
    <property type="entry name" value="Thioredoxin_domain"/>
</dbReference>
<dbReference type="GO" id="GO:0030134">
    <property type="term" value="C:COPII-coated ER to Golgi transport vesicle"/>
    <property type="evidence" value="ECO:0007669"/>
    <property type="project" value="TreeGrafter"/>
</dbReference>
<name>A0A7S1YE96_9STRA</name>
<accession>A0A7S1YE96</accession>
<evidence type="ECO:0000313" key="7">
    <source>
        <dbReference type="EMBL" id="CAD9299258.1"/>
    </source>
</evidence>
<feature type="domain" description="Thioredoxin" evidence="6">
    <location>
        <begin position="129"/>
        <end position="272"/>
    </location>
</feature>
<dbReference type="InterPro" id="IPR039542">
    <property type="entry name" value="Erv_N"/>
</dbReference>
<evidence type="ECO:0000256" key="5">
    <source>
        <dbReference type="SAM" id="Phobius"/>
    </source>
</evidence>
<dbReference type="InterPro" id="IPR036249">
    <property type="entry name" value="Thioredoxin-like_sf"/>
</dbReference>
<evidence type="ECO:0000256" key="2">
    <source>
        <dbReference type="ARBA" id="ARBA00022692"/>
    </source>
</evidence>
<dbReference type="Gene3D" id="3.40.30.10">
    <property type="entry name" value="Glutaredoxin"/>
    <property type="match status" value="1"/>
</dbReference>
<keyword evidence="2 5" id="KW-0812">Transmembrane</keyword>
<reference evidence="7" key="1">
    <citation type="submission" date="2021-01" db="EMBL/GenBank/DDBJ databases">
        <authorList>
            <person name="Corre E."/>
            <person name="Pelletier E."/>
            <person name="Niang G."/>
            <person name="Scheremetjew M."/>
            <person name="Finn R."/>
            <person name="Kale V."/>
            <person name="Holt S."/>
            <person name="Cochrane G."/>
            <person name="Meng A."/>
            <person name="Brown T."/>
            <person name="Cohen L."/>
        </authorList>
    </citation>
    <scope>NUCLEOTIDE SEQUENCE</scope>
    <source>
        <strain evidence="7">CCMP 410</strain>
    </source>
</reference>
<dbReference type="PROSITE" id="PS51352">
    <property type="entry name" value="THIOREDOXIN_2"/>
    <property type="match status" value="1"/>
</dbReference>
<organism evidence="7">
    <name type="scientific">Grammatophora oceanica</name>
    <dbReference type="NCBI Taxonomy" id="210454"/>
    <lineage>
        <taxon>Eukaryota</taxon>
        <taxon>Sar</taxon>
        <taxon>Stramenopiles</taxon>
        <taxon>Ochrophyta</taxon>
        <taxon>Bacillariophyta</taxon>
        <taxon>Fragilariophyceae</taxon>
        <taxon>Fragilariophycidae</taxon>
        <taxon>Rhabdonematales</taxon>
        <taxon>Grammatophoraceae</taxon>
        <taxon>Grammatophora</taxon>
    </lineage>
</organism>
<evidence type="ECO:0000256" key="1">
    <source>
        <dbReference type="ARBA" id="ARBA00004370"/>
    </source>
</evidence>
<sequence>MARILASLDMYRKVPMDLLEGTKSGSVLSWLALLWMLSLFFYETRSFLQPTLITDLALDKTNEKKLRVNFNITMLDLKCDYAAIDVVSVLGKEQNVTKNVQKWTVDAAGITQRYVHRNKLQHDIELVDSKVTSTIEELHANGEDAVSLDSTTLEYARREHQFVFVDFFANWCSHCRALAPTWETFAEVMLDAAEKRVHKDDYTDEEYQAAVHVEKPALIAKVDCVHHGDLCREQVIMGYPTLRLFVNGDVYGDYRGHRTVMGLTNFVASAEESFKERGGKMLDATEAAKIRMNVTEEERQWAEALEKTRHSTQNQWNPDDHPGCQLSGVLLLDRAPSHFYIQARSPNHDLAPAMTNVSHIVHRLTFGDRNFFLRQKAAVPTNFLDLLTPMNGNAYVTPTLHQAHHHYLKLVATNMRGYQILQSSQLAQYKQDMVPEAKFIVDLSPIAVSYRQNRRKWYDYLTSLMAIIGGTFTVVGMLEGGMRVATRSVGSKRRGRY</sequence>
<comment type="subcellular location">
    <subcellularLocation>
        <location evidence="1">Membrane</location>
    </subcellularLocation>
</comment>
<dbReference type="SUPFAM" id="SSF52833">
    <property type="entry name" value="Thioredoxin-like"/>
    <property type="match status" value="1"/>
</dbReference>
<keyword evidence="3 5" id="KW-1133">Transmembrane helix</keyword>
<evidence type="ECO:0000256" key="3">
    <source>
        <dbReference type="ARBA" id="ARBA00022989"/>
    </source>
</evidence>
<dbReference type="AlphaFoldDB" id="A0A7S1YE96"/>
<dbReference type="Pfam" id="PF07970">
    <property type="entry name" value="COPIIcoated_ERV"/>
    <property type="match status" value="1"/>
</dbReference>
<dbReference type="Pfam" id="PF00085">
    <property type="entry name" value="Thioredoxin"/>
    <property type="match status" value="2"/>
</dbReference>
<dbReference type="PANTHER" id="PTHR10984:SF37">
    <property type="entry name" value="PROTEIN DISULFIDE-ISOMERASE 5-3"/>
    <property type="match status" value="1"/>
</dbReference>
<gene>
    <name evidence="7" type="ORF">GOCE00092_LOCUS20857</name>
</gene>
<evidence type="ECO:0000259" key="6">
    <source>
        <dbReference type="PROSITE" id="PS51352"/>
    </source>
</evidence>
<dbReference type="GO" id="GO:0016020">
    <property type="term" value="C:membrane"/>
    <property type="evidence" value="ECO:0007669"/>
    <property type="project" value="UniProtKB-SubCell"/>
</dbReference>